<organism evidence="10 11">
    <name type="scientific">Polychaeton citri CBS 116435</name>
    <dbReference type="NCBI Taxonomy" id="1314669"/>
    <lineage>
        <taxon>Eukaryota</taxon>
        <taxon>Fungi</taxon>
        <taxon>Dikarya</taxon>
        <taxon>Ascomycota</taxon>
        <taxon>Pezizomycotina</taxon>
        <taxon>Dothideomycetes</taxon>
        <taxon>Dothideomycetidae</taxon>
        <taxon>Capnodiales</taxon>
        <taxon>Capnodiaceae</taxon>
        <taxon>Polychaeton</taxon>
    </lineage>
</organism>
<dbReference type="Pfam" id="PF00096">
    <property type="entry name" value="zf-C2H2"/>
    <property type="match status" value="2"/>
</dbReference>
<feature type="region of interest" description="Disordered" evidence="8">
    <location>
        <begin position="365"/>
        <end position="385"/>
    </location>
</feature>
<protein>
    <recommendedName>
        <fullName evidence="9">C2H2-type domain-containing protein</fullName>
    </recommendedName>
</protein>
<feature type="compositionally biased region" description="Low complexity" evidence="8">
    <location>
        <begin position="301"/>
        <end position="314"/>
    </location>
</feature>
<dbReference type="PROSITE" id="PS50157">
    <property type="entry name" value="ZINC_FINGER_C2H2_2"/>
    <property type="match status" value="2"/>
</dbReference>
<dbReference type="FunFam" id="3.30.160.60:FF:000793">
    <property type="entry name" value="C2H2 finger domain protein FlbC"/>
    <property type="match status" value="1"/>
</dbReference>
<dbReference type="GO" id="GO:0005634">
    <property type="term" value="C:nucleus"/>
    <property type="evidence" value="ECO:0007669"/>
    <property type="project" value="UniProtKB-SubCell"/>
</dbReference>
<keyword evidence="3" id="KW-0677">Repeat</keyword>
<feature type="domain" description="C2H2-type" evidence="9">
    <location>
        <begin position="319"/>
        <end position="346"/>
    </location>
</feature>
<keyword evidence="11" id="KW-1185">Reference proteome</keyword>
<evidence type="ECO:0000313" key="10">
    <source>
        <dbReference type="EMBL" id="KAF2719915.1"/>
    </source>
</evidence>
<feature type="domain" description="C2H2-type" evidence="9">
    <location>
        <begin position="347"/>
        <end position="376"/>
    </location>
</feature>
<dbReference type="PROSITE" id="PS00028">
    <property type="entry name" value="ZINC_FINGER_C2H2_1"/>
    <property type="match status" value="2"/>
</dbReference>
<evidence type="ECO:0000256" key="3">
    <source>
        <dbReference type="ARBA" id="ARBA00022737"/>
    </source>
</evidence>
<dbReference type="InterPro" id="IPR013087">
    <property type="entry name" value="Znf_C2H2_type"/>
</dbReference>
<dbReference type="Gene3D" id="3.30.160.60">
    <property type="entry name" value="Classic Zinc Finger"/>
    <property type="match status" value="2"/>
</dbReference>
<dbReference type="SUPFAM" id="SSF57667">
    <property type="entry name" value="beta-beta-alpha zinc fingers"/>
    <property type="match status" value="1"/>
</dbReference>
<comment type="subcellular location">
    <subcellularLocation>
        <location evidence="1">Nucleus</location>
    </subcellularLocation>
</comment>
<proteinExistence type="predicted"/>
<evidence type="ECO:0000256" key="1">
    <source>
        <dbReference type="ARBA" id="ARBA00004123"/>
    </source>
</evidence>
<evidence type="ECO:0000256" key="7">
    <source>
        <dbReference type="PROSITE-ProRule" id="PRU00042"/>
    </source>
</evidence>
<evidence type="ECO:0000259" key="9">
    <source>
        <dbReference type="PROSITE" id="PS50157"/>
    </source>
</evidence>
<dbReference type="PANTHER" id="PTHR23235">
    <property type="entry name" value="KRUEPPEL-LIKE TRANSCRIPTION FACTOR"/>
    <property type="match status" value="1"/>
</dbReference>
<dbReference type="GO" id="GO:0000981">
    <property type="term" value="F:DNA-binding transcription factor activity, RNA polymerase II-specific"/>
    <property type="evidence" value="ECO:0007669"/>
    <property type="project" value="TreeGrafter"/>
</dbReference>
<dbReference type="Proteomes" id="UP000799441">
    <property type="component" value="Unassembled WGS sequence"/>
</dbReference>
<feature type="compositionally biased region" description="Low complexity" evidence="8">
    <location>
        <begin position="236"/>
        <end position="252"/>
    </location>
</feature>
<evidence type="ECO:0000256" key="4">
    <source>
        <dbReference type="ARBA" id="ARBA00022771"/>
    </source>
</evidence>
<feature type="region of interest" description="Disordered" evidence="8">
    <location>
        <begin position="278"/>
        <end position="314"/>
    </location>
</feature>
<dbReference type="FunFam" id="3.30.160.60:FF:001102">
    <property type="entry name" value="Transcription factor IIIA"/>
    <property type="match status" value="1"/>
</dbReference>
<keyword evidence="2" id="KW-0479">Metal-binding</keyword>
<dbReference type="GO" id="GO:0000978">
    <property type="term" value="F:RNA polymerase II cis-regulatory region sequence-specific DNA binding"/>
    <property type="evidence" value="ECO:0007669"/>
    <property type="project" value="TreeGrafter"/>
</dbReference>
<name>A0A9P4Q5G0_9PEZI</name>
<evidence type="ECO:0000256" key="8">
    <source>
        <dbReference type="SAM" id="MobiDB-lite"/>
    </source>
</evidence>
<dbReference type="EMBL" id="MU003805">
    <property type="protein sequence ID" value="KAF2719915.1"/>
    <property type="molecule type" value="Genomic_DNA"/>
</dbReference>
<gene>
    <name evidence="10" type="ORF">K431DRAFT_227567</name>
</gene>
<evidence type="ECO:0000313" key="11">
    <source>
        <dbReference type="Proteomes" id="UP000799441"/>
    </source>
</evidence>
<evidence type="ECO:0000256" key="6">
    <source>
        <dbReference type="ARBA" id="ARBA00023242"/>
    </source>
</evidence>
<dbReference type="AlphaFoldDB" id="A0A9P4Q5G0"/>
<dbReference type="PANTHER" id="PTHR23235:SF120">
    <property type="entry name" value="KRUPPEL-LIKE FACTOR 15"/>
    <property type="match status" value="1"/>
</dbReference>
<keyword evidence="6" id="KW-0539">Nucleus</keyword>
<evidence type="ECO:0000256" key="2">
    <source>
        <dbReference type="ARBA" id="ARBA00022723"/>
    </source>
</evidence>
<dbReference type="OrthoDB" id="6077919at2759"/>
<evidence type="ECO:0000256" key="5">
    <source>
        <dbReference type="ARBA" id="ARBA00022833"/>
    </source>
</evidence>
<comment type="caution">
    <text evidence="10">The sequence shown here is derived from an EMBL/GenBank/DDBJ whole genome shotgun (WGS) entry which is preliminary data.</text>
</comment>
<feature type="compositionally biased region" description="Basic and acidic residues" evidence="8">
    <location>
        <begin position="372"/>
        <end position="385"/>
    </location>
</feature>
<sequence length="385" mass="41691">MAMAVDSRQQQQPFNTMGYESMRFATPQFTNPWVSAPQQNQNQLYATSLPPASAGSDPHRYGAQAPNVSAAYSTAQVSAPSMASGIFQVDPQLFEQAGLQFEQDGLSATRPYGAQYNTTTTAAGAGAYTATSAPQYSAEILQRSSPYGYHQHQQQRQSHPSVDSPAFMGEPIGVEKLRQNPLIDFTDRLHNASEAERQSFSDALDASRGMVAMSQSDITPRNIYGAQHSSRSSSDSYGFPSAHSSHSSISSASTYPSSYYAGSVSEASVGDYSSANESSVESRTLPRLNGLVGGSLPPAPQSMMSQFSSKVSSSSQKKHKCKICDKRFTRPSSLQTHMYSHTGEKPFACDVDGCGRHFSVVSNLRRHRKVHKGEGKDHPSPDDDE</sequence>
<accession>A0A9P4Q5G0</accession>
<keyword evidence="5" id="KW-0862">Zinc</keyword>
<feature type="region of interest" description="Disordered" evidence="8">
    <location>
        <begin position="224"/>
        <end position="252"/>
    </location>
</feature>
<dbReference type="SMART" id="SM00355">
    <property type="entry name" value="ZnF_C2H2"/>
    <property type="match status" value="2"/>
</dbReference>
<reference evidence="10" key="1">
    <citation type="journal article" date="2020" name="Stud. Mycol.">
        <title>101 Dothideomycetes genomes: a test case for predicting lifestyles and emergence of pathogens.</title>
        <authorList>
            <person name="Haridas S."/>
            <person name="Albert R."/>
            <person name="Binder M."/>
            <person name="Bloem J."/>
            <person name="Labutti K."/>
            <person name="Salamov A."/>
            <person name="Andreopoulos B."/>
            <person name="Baker S."/>
            <person name="Barry K."/>
            <person name="Bills G."/>
            <person name="Bluhm B."/>
            <person name="Cannon C."/>
            <person name="Castanera R."/>
            <person name="Culley D."/>
            <person name="Daum C."/>
            <person name="Ezra D."/>
            <person name="Gonzalez J."/>
            <person name="Henrissat B."/>
            <person name="Kuo A."/>
            <person name="Liang C."/>
            <person name="Lipzen A."/>
            <person name="Lutzoni F."/>
            <person name="Magnuson J."/>
            <person name="Mondo S."/>
            <person name="Nolan M."/>
            <person name="Ohm R."/>
            <person name="Pangilinan J."/>
            <person name="Park H.-J."/>
            <person name="Ramirez L."/>
            <person name="Alfaro M."/>
            <person name="Sun H."/>
            <person name="Tritt A."/>
            <person name="Yoshinaga Y."/>
            <person name="Zwiers L.-H."/>
            <person name="Turgeon B."/>
            <person name="Goodwin S."/>
            <person name="Spatafora J."/>
            <person name="Crous P."/>
            <person name="Grigoriev I."/>
        </authorList>
    </citation>
    <scope>NUCLEOTIDE SEQUENCE</scope>
    <source>
        <strain evidence="10">CBS 116435</strain>
    </source>
</reference>
<dbReference type="GO" id="GO:0008270">
    <property type="term" value="F:zinc ion binding"/>
    <property type="evidence" value="ECO:0007669"/>
    <property type="project" value="UniProtKB-KW"/>
</dbReference>
<dbReference type="InterPro" id="IPR036236">
    <property type="entry name" value="Znf_C2H2_sf"/>
</dbReference>
<keyword evidence="4 7" id="KW-0863">Zinc-finger</keyword>